<proteinExistence type="predicted"/>
<evidence type="ECO:0000313" key="2">
    <source>
        <dbReference type="Proteomes" id="UP001277972"/>
    </source>
</evidence>
<organism evidence="1 2">
    <name type="scientific">Gracilibacillus pellucidus</name>
    <dbReference type="NCBI Taxonomy" id="3095368"/>
    <lineage>
        <taxon>Bacteria</taxon>
        <taxon>Bacillati</taxon>
        <taxon>Bacillota</taxon>
        <taxon>Bacilli</taxon>
        <taxon>Bacillales</taxon>
        <taxon>Bacillaceae</taxon>
        <taxon>Gracilibacillus</taxon>
    </lineage>
</organism>
<accession>A0ACC6M8S7</accession>
<keyword evidence="2" id="KW-1185">Reference proteome</keyword>
<sequence length="143" mass="15920">MQKIRDERLTLKNLNNIRIAYIIQTLGIIGILGYDLATKGMSGMTNNPLWVVFIITTTLSAYLSMTISVEHESKKSSPKKGLKISLLVLVLICLAIGIIISLVDGFNMMNGLLLPGIILLCGVIPIYYIYHLRNKRNADLEDD</sequence>
<reference evidence="1" key="1">
    <citation type="submission" date="2023-11" db="EMBL/GenBank/DDBJ databases">
        <title>Gracilibacillus pellucida a moderately halophilic bacterium isolated from saline soil in Xinjiang province.</title>
        <authorList>
            <person name="Zhang Z."/>
            <person name="Tan F."/>
            <person name="Wang Y."/>
            <person name="Xia M."/>
        </authorList>
    </citation>
    <scope>NUCLEOTIDE SEQUENCE</scope>
    <source>
        <strain evidence="1">S3-1-1</strain>
    </source>
</reference>
<comment type="caution">
    <text evidence="1">The sequence shown here is derived from an EMBL/GenBank/DDBJ whole genome shotgun (WGS) entry which is preliminary data.</text>
</comment>
<gene>
    <name evidence="1" type="ORF">SH601_15280</name>
</gene>
<protein>
    <submittedName>
        <fullName evidence="1">Uncharacterized protein</fullName>
    </submittedName>
</protein>
<evidence type="ECO:0000313" key="1">
    <source>
        <dbReference type="EMBL" id="MDX8047330.1"/>
    </source>
</evidence>
<dbReference type="EMBL" id="JAWZSR010000011">
    <property type="protein sequence ID" value="MDX8047330.1"/>
    <property type="molecule type" value="Genomic_DNA"/>
</dbReference>
<dbReference type="Proteomes" id="UP001277972">
    <property type="component" value="Unassembled WGS sequence"/>
</dbReference>
<name>A0ACC6M8S7_9BACI</name>